<protein>
    <submittedName>
        <fullName evidence="2">Uncharacterized protein</fullName>
    </submittedName>
</protein>
<proteinExistence type="predicted"/>
<feature type="region of interest" description="Disordered" evidence="1">
    <location>
        <begin position="189"/>
        <end position="246"/>
    </location>
</feature>
<evidence type="ECO:0000313" key="2">
    <source>
        <dbReference type="EMBL" id="CAD9078676.1"/>
    </source>
</evidence>
<dbReference type="EMBL" id="HBGD01002282">
    <property type="protein sequence ID" value="CAD9078676.1"/>
    <property type="molecule type" value="Transcribed_RNA"/>
</dbReference>
<feature type="compositionally biased region" description="Polar residues" evidence="1">
    <location>
        <begin position="230"/>
        <end position="245"/>
    </location>
</feature>
<dbReference type="AlphaFoldDB" id="A0A7S1KMD8"/>
<sequence>MVKQNRNLNQKEAVKAEIANYFTKRVQEAGGNAKVVPPLSANHIRDVVVPEVRKNITVSYSFTPKLIYRWARETSEEKFNGNIQVTYSGSHYQSKKKASKGKKECKSPASDDENASTTSRGSTTEHHETLLLNEKLIQQIRTMNETFTEERLQLLAQISNQNAERMSLVNTISQLTKEVTYLRKMNSMDGGALPQAEATPEARSTHEYPFDSNDDTSENRATKKRKRNPSVDSFSSLDARSPTSYRSHKEHSKFTIEYISPGCGYINHNFLVQLKVAGFTARDRWIALIQSKTSPQQMGFTSVRQIPIEYASEEGIIVLPLGMYTEACVLSIKLYNDTRSKETNEMTFIVYDPQMMASSGQCTSETQEKVGFQIAADPSMMGSTQIGSFGSTGGGNVGAANFFHKSTLEVDVTQFSHDDTDSLNSPSNLSSLFTQNSFSEWGALSVAQ</sequence>
<organism evidence="2">
    <name type="scientific">Percolomonas cosmopolitus</name>
    <dbReference type="NCBI Taxonomy" id="63605"/>
    <lineage>
        <taxon>Eukaryota</taxon>
        <taxon>Discoba</taxon>
        <taxon>Heterolobosea</taxon>
        <taxon>Tetramitia</taxon>
        <taxon>Eutetramitia</taxon>
        <taxon>Percolomonadidae</taxon>
        <taxon>Percolomonas</taxon>
    </lineage>
</organism>
<evidence type="ECO:0000256" key="1">
    <source>
        <dbReference type="SAM" id="MobiDB-lite"/>
    </source>
</evidence>
<accession>A0A7S1KMD8</accession>
<name>A0A7S1KMD8_9EUKA</name>
<gene>
    <name evidence="2" type="ORF">PCOS0759_LOCUS1908</name>
</gene>
<reference evidence="2" key="1">
    <citation type="submission" date="2021-01" db="EMBL/GenBank/DDBJ databases">
        <authorList>
            <person name="Corre E."/>
            <person name="Pelletier E."/>
            <person name="Niang G."/>
            <person name="Scheremetjew M."/>
            <person name="Finn R."/>
            <person name="Kale V."/>
            <person name="Holt S."/>
            <person name="Cochrane G."/>
            <person name="Meng A."/>
            <person name="Brown T."/>
            <person name="Cohen L."/>
        </authorList>
    </citation>
    <scope>NUCLEOTIDE SEQUENCE</scope>
    <source>
        <strain evidence="2">WS</strain>
    </source>
</reference>
<feature type="region of interest" description="Disordered" evidence="1">
    <location>
        <begin position="90"/>
        <end position="127"/>
    </location>
</feature>